<feature type="transmembrane region" description="Helical" evidence="1">
    <location>
        <begin position="449"/>
        <end position="469"/>
    </location>
</feature>
<keyword evidence="1" id="KW-0812">Transmembrane</keyword>
<sequence>MSAEQSVQNAWQVLFSDQDSSEFSQKVAPHLDALVEQGRIPAWQSLHLEQLDLQDIDPQKPLVCWLSDLNQRQILQAEQTLTWQFAFLPHPEGIRTQRRFKVAPKIPAACEQIIDAESKSADFMFCNQELVLASVMIGDPDIMRPASQVPLSLRGKLKQFVSMSVQLMQSSLMPYKIKTAKETQVHTAAMGLTMVYRGEDNDFTRRVLEPTDEDESTLNAVILAPRSIMDALNFVYNRFFSRRFENSGNKDYLGKIKSESLVIHHGGRTLNYSIDGELKQAEELTFNIRPQAIHLLNRDYPENAYHQDLKESVRVTGLPKGEAIKDLAMRPLPWIDHADPEEIKETFVTLKENAKSNQPYLVLMVLSTLLATVGLFANSTPVIIGAMILAPLMAPIISLSMGLLRQTPELIFNASKTLVVGISVSLLFATLFTMLMPLQSLNSEISARLSPTILDLGVAIISGIAGAYANAKSEVAKSLAGVAIAVALVPPLAVSGIGIGWMDWHVFYGAFLLFVTNLVGIILAAAATFLLMGFSPFRLAQKGLLVSTVFVVAVSVPLVLAFNSMVQEQRLVNALEVLHCEQLDTPVDIKEVRIQSGNPLKISATLLANRPLTNEDLDVIKARIVKEIGEPIQLEATLAIKR</sequence>
<evidence type="ECO:0000256" key="1">
    <source>
        <dbReference type="SAM" id="Phobius"/>
    </source>
</evidence>
<dbReference type="Pfam" id="PF04087">
    <property type="entry name" value="DUF389"/>
    <property type="match status" value="1"/>
</dbReference>
<dbReference type="RefSeq" id="WP_208149296.1">
    <property type="nucleotide sequence ID" value="NZ_JAGETV010000010.1"/>
</dbReference>
<dbReference type="InterPro" id="IPR005240">
    <property type="entry name" value="DUF389"/>
</dbReference>
<reference evidence="2 3" key="1">
    <citation type="submission" date="2021-03" db="EMBL/GenBank/DDBJ databases">
        <title>Thiomicrorhabdus sp.nov.,novel sulfur-oxidizing bacteria isolated from coastal sediment.</title>
        <authorList>
            <person name="Liu X."/>
        </authorList>
    </citation>
    <scope>NUCLEOTIDE SEQUENCE [LARGE SCALE GENOMIC DNA]</scope>
    <source>
        <strain evidence="2 3">6S2-11</strain>
    </source>
</reference>
<feature type="transmembrane region" description="Helical" evidence="1">
    <location>
        <begin position="507"/>
        <end position="531"/>
    </location>
</feature>
<keyword evidence="1" id="KW-1133">Transmembrane helix</keyword>
<feature type="transmembrane region" description="Helical" evidence="1">
    <location>
        <begin position="543"/>
        <end position="562"/>
    </location>
</feature>
<comment type="caution">
    <text evidence="2">The sequence shown here is derived from an EMBL/GenBank/DDBJ whole genome shotgun (WGS) entry which is preliminary data.</text>
</comment>
<accession>A0ABS3Q4U4</accession>
<dbReference type="Gene3D" id="2.60.200.40">
    <property type="match status" value="1"/>
</dbReference>
<dbReference type="NCBIfam" id="TIGR00341">
    <property type="entry name" value="TIGR00341 family protein"/>
    <property type="match status" value="1"/>
</dbReference>
<dbReference type="EMBL" id="JAGETV010000010">
    <property type="protein sequence ID" value="MBO1927357.1"/>
    <property type="molecule type" value="Genomic_DNA"/>
</dbReference>
<organism evidence="2 3">
    <name type="scientific">Thiomicrorhabdus marina</name>
    <dbReference type="NCBI Taxonomy" id="2818442"/>
    <lineage>
        <taxon>Bacteria</taxon>
        <taxon>Pseudomonadati</taxon>
        <taxon>Pseudomonadota</taxon>
        <taxon>Gammaproteobacteria</taxon>
        <taxon>Thiotrichales</taxon>
        <taxon>Piscirickettsiaceae</taxon>
        <taxon>Thiomicrorhabdus</taxon>
    </lineage>
</organism>
<dbReference type="SUPFAM" id="SSF111331">
    <property type="entry name" value="NAD kinase/diacylglycerol kinase-like"/>
    <property type="match status" value="1"/>
</dbReference>
<dbReference type="Proteomes" id="UP000664835">
    <property type="component" value="Unassembled WGS sequence"/>
</dbReference>
<dbReference type="PANTHER" id="PTHR20992">
    <property type="entry name" value="AT15442P-RELATED"/>
    <property type="match status" value="1"/>
</dbReference>
<feature type="transmembrane region" description="Helical" evidence="1">
    <location>
        <begin position="481"/>
        <end position="501"/>
    </location>
</feature>
<gene>
    <name evidence="2" type="ORF">J3998_07170</name>
</gene>
<dbReference type="PANTHER" id="PTHR20992:SF9">
    <property type="entry name" value="AT15442P-RELATED"/>
    <property type="match status" value="1"/>
</dbReference>
<feature type="transmembrane region" description="Helical" evidence="1">
    <location>
        <begin position="360"/>
        <end position="377"/>
    </location>
</feature>
<name>A0ABS3Q4U4_9GAMM</name>
<dbReference type="InterPro" id="IPR016064">
    <property type="entry name" value="NAD/diacylglycerol_kinase_sf"/>
</dbReference>
<evidence type="ECO:0000313" key="2">
    <source>
        <dbReference type="EMBL" id="MBO1927357.1"/>
    </source>
</evidence>
<feature type="transmembrane region" description="Helical" evidence="1">
    <location>
        <begin position="383"/>
        <end position="405"/>
    </location>
</feature>
<protein>
    <submittedName>
        <fullName evidence="2">TIGR00341 family protein</fullName>
    </submittedName>
</protein>
<proteinExistence type="predicted"/>
<feature type="transmembrane region" description="Helical" evidence="1">
    <location>
        <begin position="417"/>
        <end position="437"/>
    </location>
</feature>
<keyword evidence="1" id="KW-0472">Membrane</keyword>
<keyword evidence="3" id="KW-1185">Reference proteome</keyword>
<evidence type="ECO:0000313" key="3">
    <source>
        <dbReference type="Proteomes" id="UP000664835"/>
    </source>
</evidence>